<sequence length="109" mass="12722">MAASLPVCLGIRRFTRLTNAFSKKIDNHFFALAIYFMHDNYVRIHQTLRVTPASDATLVVDVPRFLGRRRFRLFLGQQSFQYPALVWICGRRQKLTKCRYVCSADEALH</sequence>
<protein>
    <submittedName>
        <fullName evidence="1">Uncharacterized protein</fullName>
    </submittedName>
</protein>
<gene>
    <name evidence="1" type="ORF">SAMN02745126_06557</name>
</gene>
<dbReference type="EMBL" id="FUWJ01000025">
    <property type="protein sequence ID" value="SKA42015.1"/>
    <property type="molecule type" value="Genomic_DNA"/>
</dbReference>
<name>A0A1T4TNG2_9HYPH</name>
<evidence type="ECO:0000313" key="2">
    <source>
        <dbReference type="Proteomes" id="UP000190092"/>
    </source>
</evidence>
<reference evidence="2" key="1">
    <citation type="submission" date="2017-02" db="EMBL/GenBank/DDBJ databases">
        <authorList>
            <person name="Varghese N."/>
            <person name="Submissions S."/>
        </authorList>
    </citation>
    <scope>NUCLEOTIDE SEQUENCE [LARGE SCALE GENOMIC DNA]</scope>
    <source>
        <strain evidence="2">ATCC 27094</strain>
    </source>
</reference>
<accession>A0A1T4TNG2</accession>
<evidence type="ECO:0000313" key="1">
    <source>
        <dbReference type="EMBL" id="SKA42015.1"/>
    </source>
</evidence>
<dbReference type="Proteomes" id="UP000190092">
    <property type="component" value="Unassembled WGS sequence"/>
</dbReference>
<dbReference type="AlphaFoldDB" id="A0A1T4TNG2"/>
<dbReference type="STRING" id="225324.SAMN02745126_06557"/>
<organism evidence="1 2">
    <name type="scientific">Enhydrobacter aerosaccus</name>
    <dbReference type="NCBI Taxonomy" id="225324"/>
    <lineage>
        <taxon>Bacteria</taxon>
        <taxon>Pseudomonadati</taxon>
        <taxon>Pseudomonadota</taxon>
        <taxon>Alphaproteobacteria</taxon>
        <taxon>Hyphomicrobiales</taxon>
        <taxon>Enhydrobacter</taxon>
    </lineage>
</organism>
<keyword evidence="2" id="KW-1185">Reference proteome</keyword>
<proteinExistence type="predicted"/>